<name>A0ABU8USK3_9ACTN</name>
<comment type="caution">
    <text evidence="1">The sequence shown here is derived from an EMBL/GenBank/DDBJ whole genome shotgun (WGS) entry which is preliminary data.</text>
</comment>
<dbReference type="EMBL" id="JBBKAK010000001">
    <property type="protein sequence ID" value="MEJ8671878.1"/>
    <property type="molecule type" value="Genomic_DNA"/>
</dbReference>
<reference evidence="1 2" key="1">
    <citation type="submission" date="2024-03" db="EMBL/GenBank/DDBJ databases">
        <title>Novel Streptomyces species of biotechnological and ecological value are a feature of Machair soil.</title>
        <authorList>
            <person name="Prole J.R."/>
            <person name="Goodfellow M."/>
            <person name="Allenby N."/>
            <person name="Ward A.C."/>
        </authorList>
    </citation>
    <scope>NUCLEOTIDE SEQUENCE [LARGE SCALE GENOMIC DNA]</scope>
    <source>
        <strain evidence="1 2">MS1.AVA.1</strain>
    </source>
</reference>
<evidence type="ECO:0000313" key="1">
    <source>
        <dbReference type="EMBL" id="MEJ8671878.1"/>
    </source>
</evidence>
<protein>
    <submittedName>
        <fullName evidence="1">DUF6011 domain-containing protein</fullName>
    </submittedName>
</protein>
<evidence type="ECO:0000313" key="2">
    <source>
        <dbReference type="Proteomes" id="UP001376459"/>
    </source>
</evidence>
<dbReference type="Proteomes" id="UP001376459">
    <property type="component" value="Unassembled WGS sequence"/>
</dbReference>
<organism evidence="1 2">
    <name type="scientific">Streptomyces machairae</name>
    <dbReference type="NCBI Taxonomy" id="3134109"/>
    <lineage>
        <taxon>Bacteria</taxon>
        <taxon>Bacillati</taxon>
        <taxon>Actinomycetota</taxon>
        <taxon>Actinomycetes</taxon>
        <taxon>Kitasatosporales</taxon>
        <taxon>Streptomycetaceae</taxon>
        <taxon>Streptomyces</taxon>
    </lineage>
</organism>
<accession>A0ABU8USK3</accession>
<keyword evidence="2" id="KW-1185">Reference proteome</keyword>
<dbReference type="Pfam" id="PF19474">
    <property type="entry name" value="DUF6011"/>
    <property type="match status" value="1"/>
</dbReference>
<sequence length="191" mass="20911">MNAAATTHQHTNCLRCGRTLTSAKSQATGYGPKCAAKVRRSPADLSDYKPHQITSARELIADGAIVPLRSVVFIAVSTDGTETYKTAHRLLLPRRPEGLPLLPPARRPHAARRLTREEPAMTELNLDTSKDYDHEHSEDGGRTWIPTNTNCSAMVVADVLYAEEQGNPITVTGQVVVIDEGTSLTRWTPRS</sequence>
<gene>
    <name evidence="1" type="ORF">WKI71_36600</name>
</gene>
<dbReference type="InterPro" id="IPR046053">
    <property type="entry name" value="DUF6011"/>
</dbReference>
<proteinExistence type="predicted"/>